<protein>
    <submittedName>
        <fullName evidence="1">Uncharacterized protein</fullName>
    </submittedName>
</protein>
<organism evidence="1 2">
    <name type="scientific">Austropuccinia psidii MF-1</name>
    <dbReference type="NCBI Taxonomy" id="1389203"/>
    <lineage>
        <taxon>Eukaryota</taxon>
        <taxon>Fungi</taxon>
        <taxon>Dikarya</taxon>
        <taxon>Basidiomycota</taxon>
        <taxon>Pucciniomycotina</taxon>
        <taxon>Pucciniomycetes</taxon>
        <taxon>Pucciniales</taxon>
        <taxon>Sphaerophragmiaceae</taxon>
        <taxon>Austropuccinia</taxon>
    </lineage>
</organism>
<reference evidence="1" key="1">
    <citation type="submission" date="2021-03" db="EMBL/GenBank/DDBJ databases">
        <title>Draft genome sequence of rust myrtle Austropuccinia psidii MF-1, a brazilian biotype.</title>
        <authorList>
            <person name="Quecine M.C."/>
            <person name="Pachon D.M.R."/>
            <person name="Bonatelli M.L."/>
            <person name="Correr F.H."/>
            <person name="Franceschini L.M."/>
            <person name="Leite T.F."/>
            <person name="Margarido G.R.A."/>
            <person name="Almeida C.A."/>
            <person name="Ferrarezi J.A."/>
            <person name="Labate C.A."/>
        </authorList>
    </citation>
    <scope>NUCLEOTIDE SEQUENCE</scope>
    <source>
        <strain evidence="1">MF-1</strain>
    </source>
</reference>
<name>A0A9Q3BBC9_9BASI</name>
<dbReference type="OrthoDB" id="2514304at2759"/>
<dbReference type="AlphaFoldDB" id="A0A9Q3BBC9"/>
<dbReference type="EMBL" id="AVOT02000293">
    <property type="protein sequence ID" value="MBW0462155.1"/>
    <property type="molecule type" value="Genomic_DNA"/>
</dbReference>
<comment type="caution">
    <text evidence="1">The sequence shown here is derived from an EMBL/GenBank/DDBJ whole genome shotgun (WGS) entry which is preliminary data.</text>
</comment>
<sequence>MNPHNTPYILIHATVPYELPVIIYQVRCFINPRLIFTNLKDLIISLNNLAHIRQNITTNKNILAGIMRGIGFRQGSDKGKSAGVYARKPGLTIKEIEDNNHEWDKLEKYDQFIQSRIDAL</sequence>
<keyword evidence="2" id="KW-1185">Reference proteome</keyword>
<evidence type="ECO:0000313" key="1">
    <source>
        <dbReference type="EMBL" id="MBW0462155.1"/>
    </source>
</evidence>
<evidence type="ECO:0000313" key="2">
    <source>
        <dbReference type="Proteomes" id="UP000765509"/>
    </source>
</evidence>
<accession>A0A9Q3BBC9</accession>
<dbReference type="Proteomes" id="UP000765509">
    <property type="component" value="Unassembled WGS sequence"/>
</dbReference>
<proteinExistence type="predicted"/>
<gene>
    <name evidence="1" type="ORF">O181_001870</name>
</gene>